<dbReference type="EMBL" id="JAACXV010000381">
    <property type="protein sequence ID" value="KAF7278935.1"/>
    <property type="molecule type" value="Genomic_DNA"/>
</dbReference>
<dbReference type="AlphaFoldDB" id="A0A834IJK6"/>
<organism evidence="1 2">
    <name type="scientific">Rhynchophorus ferrugineus</name>
    <name type="common">Red palm weevil</name>
    <name type="synonym">Curculio ferrugineus</name>
    <dbReference type="NCBI Taxonomy" id="354439"/>
    <lineage>
        <taxon>Eukaryota</taxon>
        <taxon>Metazoa</taxon>
        <taxon>Ecdysozoa</taxon>
        <taxon>Arthropoda</taxon>
        <taxon>Hexapoda</taxon>
        <taxon>Insecta</taxon>
        <taxon>Pterygota</taxon>
        <taxon>Neoptera</taxon>
        <taxon>Endopterygota</taxon>
        <taxon>Coleoptera</taxon>
        <taxon>Polyphaga</taxon>
        <taxon>Cucujiformia</taxon>
        <taxon>Curculionidae</taxon>
        <taxon>Dryophthorinae</taxon>
        <taxon>Rhynchophorus</taxon>
    </lineage>
</organism>
<name>A0A834IJK6_RHYFE</name>
<sequence length="114" mass="12832">MMGWRSRRGPVLWLCEGSGGSNASRSTKDLRPWPHRKPNKFSNVMVIPDRRPIDIYDGVTKDERSFKGPDLDPNEPFSFRPLLPYTPLAHLPHCPLSGLLFSVATNLLPVEAHA</sequence>
<gene>
    <name evidence="1" type="ORF">GWI33_007838</name>
</gene>
<evidence type="ECO:0000313" key="2">
    <source>
        <dbReference type="Proteomes" id="UP000625711"/>
    </source>
</evidence>
<reference evidence="1" key="1">
    <citation type="submission" date="2020-08" db="EMBL/GenBank/DDBJ databases">
        <title>Genome sequencing and assembly of the red palm weevil Rhynchophorus ferrugineus.</title>
        <authorList>
            <person name="Dias G.B."/>
            <person name="Bergman C.M."/>
            <person name="Manee M."/>
        </authorList>
    </citation>
    <scope>NUCLEOTIDE SEQUENCE</scope>
    <source>
        <strain evidence="1">AA-2017</strain>
        <tissue evidence="1">Whole larva</tissue>
    </source>
</reference>
<protein>
    <submittedName>
        <fullName evidence="1">Uncharacterized protein</fullName>
    </submittedName>
</protein>
<dbReference type="Proteomes" id="UP000625711">
    <property type="component" value="Unassembled WGS sequence"/>
</dbReference>
<keyword evidence="2" id="KW-1185">Reference proteome</keyword>
<evidence type="ECO:0000313" key="1">
    <source>
        <dbReference type="EMBL" id="KAF7278935.1"/>
    </source>
</evidence>
<proteinExistence type="predicted"/>
<comment type="caution">
    <text evidence="1">The sequence shown here is derived from an EMBL/GenBank/DDBJ whole genome shotgun (WGS) entry which is preliminary data.</text>
</comment>
<accession>A0A834IJK6</accession>